<accession>A0A8J2WS20</accession>
<dbReference type="AlphaFoldDB" id="A0A8J2WS20"/>
<comment type="caution">
    <text evidence="1">The sequence shown here is derived from an EMBL/GenBank/DDBJ whole genome shotgun (WGS) entry which is preliminary data.</text>
</comment>
<sequence>MSSNTQKTTTTVDPALLEQCGCKRERLSNACNYSFQDLYRAKAAALGQAGDDAAEVCAALYKRDRDAINETVREWAAVAGWETEMHRGSDGQDYRAFAPEAPS</sequence>
<evidence type="ECO:0000313" key="2">
    <source>
        <dbReference type="Proteomes" id="UP000789595"/>
    </source>
</evidence>
<proteinExistence type="predicted"/>
<dbReference type="Proteomes" id="UP000789595">
    <property type="component" value="Unassembled WGS sequence"/>
</dbReference>
<gene>
    <name evidence="1" type="ORF">PECAL_1P26320</name>
</gene>
<keyword evidence="2" id="KW-1185">Reference proteome</keyword>
<evidence type="ECO:0000313" key="1">
    <source>
        <dbReference type="EMBL" id="CAH0366157.1"/>
    </source>
</evidence>
<protein>
    <submittedName>
        <fullName evidence="1">Uncharacterized protein</fullName>
    </submittedName>
</protein>
<name>A0A8J2WS20_9STRA</name>
<reference evidence="1" key="1">
    <citation type="submission" date="2021-11" db="EMBL/GenBank/DDBJ databases">
        <authorList>
            <consortium name="Genoscope - CEA"/>
            <person name="William W."/>
        </authorList>
    </citation>
    <scope>NUCLEOTIDE SEQUENCE</scope>
</reference>
<organism evidence="1 2">
    <name type="scientific">Pelagomonas calceolata</name>
    <dbReference type="NCBI Taxonomy" id="35677"/>
    <lineage>
        <taxon>Eukaryota</taxon>
        <taxon>Sar</taxon>
        <taxon>Stramenopiles</taxon>
        <taxon>Ochrophyta</taxon>
        <taxon>Pelagophyceae</taxon>
        <taxon>Pelagomonadales</taxon>
        <taxon>Pelagomonadaceae</taxon>
        <taxon>Pelagomonas</taxon>
    </lineage>
</organism>
<dbReference type="EMBL" id="CAKKNE010000001">
    <property type="protein sequence ID" value="CAH0366157.1"/>
    <property type="molecule type" value="Genomic_DNA"/>
</dbReference>